<name>A0A2K1JIB1_PHYPA</name>
<gene>
    <name evidence="1" type="ORF">PHYPA_018691</name>
</gene>
<sequence>MEECVFQSTNVRDGLLERLVYGGSGTPFPFLSSPLSPLHCLPTSSSPIHEPLRLQLAAF</sequence>
<evidence type="ECO:0000313" key="1">
    <source>
        <dbReference type="EMBL" id="PNR41288.1"/>
    </source>
</evidence>
<dbReference type="Gramene" id="Pp3c14_18790V3.1">
    <property type="protein sequence ID" value="PAC:32962400.CDS.1"/>
    <property type="gene ID" value="Pp3c14_18790"/>
</dbReference>
<dbReference type="InParanoid" id="A0A2K1JIB1"/>
<dbReference type="AlphaFoldDB" id="A0A2K1JIB1"/>
<dbReference type="EnsemblPlants" id="Pp3c14_18790V3.2">
    <property type="protein sequence ID" value="PAC:32962401.CDS.1"/>
    <property type="gene ID" value="Pp3c14_18790"/>
</dbReference>
<dbReference type="Proteomes" id="UP000006727">
    <property type="component" value="Chromosome 14"/>
</dbReference>
<evidence type="ECO:0000313" key="2">
    <source>
        <dbReference type="EnsemblPlants" id="PAC:32962400.CDS.1"/>
    </source>
</evidence>
<reference evidence="1 3" key="1">
    <citation type="journal article" date="2008" name="Science">
        <title>The Physcomitrella genome reveals evolutionary insights into the conquest of land by plants.</title>
        <authorList>
            <person name="Rensing S."/>
            <person name="Lang D."/>
            <person name="Zimmer A."/>
            <person name="Terry A."/>
            <person name="Salamov A."/>
            <person name="Shapiro H."/>
            <person name="Nishiyama T."/>
            <person name="Perroud P.-F."/>
            <person name="Lindquist E."/>
            <person name="Kamisugi Y."/>
            <person name="Tanahashi T."/>
            <person name="Sakakibara K."/>
            <person name="Fujita T."/>
            <person name="Oishi K."/>
            <person name="Shin-I T."/>
            <person name="Kuroki Y."/>
            <person name="Toyoda A."/>
            <person name="Suzuki Y."/>
            <person name="Hashimoto A."/>
            <person name="Yamaguchi K."/>
            <person name="Sugano A."/>
            <person name="Kohara Y."/>
            <person name="Fujiyama A."/>
            <person name="Anterola A."/>
            <person name="Aoki S."/>
            <person name="Ashton N."/>
            <person name="Barbazuk W.B."/>
            <person name="Barker E."/>
            <person name="Bennetzen J."/>
            <person name="Bezanilla M."/>
            <person name="Blankenship R."/>
            <person name="Cho S.H."/>
            <person name="Dutcher S."/>
            <person name="Estelle M."/>
            <person name="Fawcett J.A."/>
            <person name="Gundlach H."/>
            <person name="Hanada K."/>
            <person name="Heyl A."/>
            <person name="Hicks K.A."/>
            <person name="Hugh J."/>
            <person name="Lohr M."/>
            <person name="Mayer K."/>
            <person name="Melkozernov A."/>
            <person name="Murata T."/>
            <person name="Nelson D."/>
            <person name="Pils B."/>
            <person name="Prigge M."/>
            <person name="Reiss B."/>
            <person name="Renner T."/>
            <person name="Rombauts S."/>
            <person name="Rushton P."/>
            <person name="Sanderfoot A."/>
            <person name="Schween G."/>
            <person name="Shiu S.-H."/>
            <person name="Stueber K."/>
            <person name="Theodoulou F.L."/>
            <person name="Tu H."/>
            <person name="Van de Peer Y."/>
            <person name="Verrier P.J."/>
            <person name="Waters E."/>
            <person name="Wood A."/>
            <person name="Yang L."/>
            <person name="Cove D."/>
            <person name="Cuming A."/>
            <person name="Hasebe M."/>
            <person name="Lucas S."/>
            <person name="Mishler D.B."/>
            <person name="Reski R."/>
            <person name="Grigoriev I."/>
            <person name="Quatrano R.S."/>
            <person name="Boore J.L."/>
        </authorList>
    </citation>
    <scope>NUCLEOTIDE SEQUENCE [LARGE SCALE GENOMIC DNA]</scope>
    <source>
        <strain evidence="2 3">cv. Gransden 2004</strain>
    </source>
</reference>
<proteinExistence type="predicted"/>
<protein>
    <submittedName>
        <fullName evidence="1 2">Uncharacterized protein</fullName>
    </submittedName>
</protein>
<accession>A0A2K1JIB1</accession>
<dbReference type="EnsemblPlants" id="Pp3c14_18790V3.1">
    <property type="protein sequence ID" value="PAC:32962400.CDS.1"/>
    <property type="gene ID" value="Pp3c14_18790"/>
</dbReference>
<reference evidence="1 3" key="2">
    <citation type="journal article" date="2018" name="Plant J.">
        <title>The Physcomitrella patens chromosome-scale assembly reveals moss genome structure and evolution.</title>
        <authorList>
            <person name="Lang D."/>
            <person name="Ullrich K.K."/>
            <person name="Murat F."/>
            <person name="Fuchs J."/>
            <person name="Jenkins J."/>
            <person name="Haas F.B."/>
            <person name="Piednoel M."/>
            <person name="Gundlach H."/>
            <person name="Van Bel M."/>
            <person name="Meyberg R."/>
            <person name="Vives C."/>
            <person name="Morata J."/>
            <person name="Symeonidi A."/>
            <person name="Hiss M."/>
            <person name="Muchero W."/>
            <person name="Kamisugi Y."/>
            <person name="Saleh O."/>
            <person name="Blanc G."/>
            <person name="Decker E.L."/>
            <person name="van Gessel N."/>
            <person name="Grimwood J."/>
            <person name="Hayes R.D."/>
            <person name="Graham S.W."/>
            <person name="Gunter L.E."/>
            <person name="McDaniel S.F."/>
            <person name="Hoernstein S.N.W."/>
            <person name="Larsson A."/>
            <person name="Li F.W."/>
            <person name="Perroud P.F."/>
            <person name="Phillips J."/>
            <person name="Ranjan P."/>
            <person name="Rokshar D.S."/>
            <person name="Rothfels C.J."/>
            <person name="Schneider L."/>
            <person name="Shu S."/>
            <person name="Stevenson D.W."/>
            <person name="Thummler F."/>
            <person name="Tillich M."/>
            <person name="Villarreal Aguilar J.C."/>
            <person name="Widiez T."/>
            <person name="Wong G.K."/>
            <person name="Wymore A."/>
            <person name="Zhang Y."/>
            <person name="Zimmer A.D."/>
            <person name="Quatrano R.S."/>
            <person name="Mayer K.F.X."/>
            <person name="Goodstein D."/>
            <person name="Casacuberta J.M."/>
            <person name="Vandepoele K."/>
            <person name="Reski R."/>
            <person name="Cuming A.C."/>
            <person name="Tuskan G.A."/>
            <person name="Maumus F."/>
            <person name="Salse J."/>
            <person name="Schmutz J."/>
            <person name="Rensing S.A."/>
        </authorList>
    </citation>
    <scope>NUCLEOTIDE SEQUENCE [LARGE SCALE GENOMIC DNA]</scope>
    <source>
        <strain evidence="2 3">cv. Gransden 2004</strain>
    </source>
</reference>
<dbReference type="Gramene" id="Pp3c14_18790V3.2">
    <property type="protein sequence ID" value="PAC:32962401.CDS.1"/>
    <property type="gene ID" value="Pp3c14_18790"/>
</dbReference>
<keyword evidence="3" id="KW-1185">Reference proteome</keyword>
<dbReference type="EMBL" id="ABEU02000014">
    <property type="protein sequence ID" value="PNR41288.1"/>
    <property type="molecule type" value="Genomic_DNA"/>
</dbReference>
<reference evidence="2" key="3">
    <citation type="submission" date="2020-12" db="UniProtKB">
        <authorList>
            <consortium name="EnsemblPlants"/>
        </authorList>
    </citation>
    <scope>IDENTIFICATION</scope>
</reference>
<evidence type="ECO:0000313" key="3">
    <source>
        <dbReference type="Proteomes" id="UP000006727"/>
    </source>
</evidence>
<organism evidence="1">
    <name type="scientific">Physcomitrium patens</name>
    <name type="common">Spreading-leaved earth moss</name>
    <name type="synonym">Physcomitrella patens</name>
    <dbReference type="NCBI Taxonomy" id="3218"/>
    <lineage>
        <taxon>Eukaryota</taxon>
        <taxon>Viridiplantae</taxon>
        <taxon>Streptophyta</taxon>
        <taxon>Embryophyta</taxon>
        <taxon>Bryophyta</taxon>
        <taxon>Bryophytina</taxon>
        <taxon>Bryopsida</taxon>
        <taxon>Funariidae</taxon>
        <taxon>Funariales</taxon>
        <taxon>Funariaceae</taxon>
        <taxon>Physcomitrium</taxon>
    </lineage>
</organism>
<dbReference type="PaxDb" id="3218-PP1S34_21V6.1"/>